<protein>
    <submittedName>
        <fullName evidence="2">Uncharacterized protein</fullName>
    </submittedName>
</protein>
<evidence type="ECO:0000313" key="2">
    <source>
        <dbReference type="EMBL" id="QIB74489.1"/>
    </source>
</evidence>
<gene>
    <name evidence="2" type="ORF">G3I44_09485</name>
</gene>
<reference evidence="2 3" key="1">
    <citation type="submission" date="2020-02" db="EMBL/GenBank/DDBJ databases">
        <title>Whole genome sequence of Halogeometricum borinquense strain wsp4.</title>
        <authorList>
            <person name="Verma D.K."/>
            <person name="Gopal K."/>
            <person name="Prasad E.S."/>
        </authorList>
    </citation>
    <scope>NUCLEOTIDE SEQUENCE [LARGE SCALE GENOMIC DNA]</scope>
    <source>
        <strain evidence="3">wsp4</strain>
    </source>
</reference>
<name>A0A6C0UKW9_9EURY</name>
<organism evidence="2 3">
    <name type="scientific">Halogeometricum borinquense</name>
    <dbReference type="NCBI Taxonomy" id="60847"/>
    <lineage>
        <taxon>Archaea</taxon>
        <taxon>Methanobacteriati</taxon>
        <taxon>Methanobacteriota</taxon>
        <taxon>Stenosarchaea group</taxon>
        <taxon>Halobacteria</taxon>
        <taxon>Halobacteriales</taxon>
        <taxon>Haloferacaceae</taxon>
        <taxon>Halogeometricum</taxon>
    </lineage>
</organism>
<proteinExistence type="predicted"/>
<feature type="transmembrane region" description="Helical" evidence="1">
    <location>
        <begin position="55"/>
        <end position="81"/>
    </location>
</feature>
<keyword evidence="1" id="KW-1133">Transmembrane helix</keyword>
<feature type="transmembrane region" description="Helical" evidence="1">
    <location>
        <begin position="20"/>
        <end position="43"/>
    </location>
</feature>
<keyword evidence="1" id="KW-0472">Membrane</keyword>
<keyword evidence="1" id="KW-0812">Transmembrane</keyword>
<dbReference type="AlphaFoldDB" id="A0A6C0UKW9"/>
<dbReference type="Proteomes" id="UP000465846">
    <property type="component" value="Chromosome"/>
</dbReference>
<evidence type="ECO:0000313" key="3">
    <source>
        <dbReference type="Proteomes" id="UP000465846"/>
    </source>
</evidence>
<dbReference type="EMBL" id="CP048739">
    <property type="protein sequence ID" value="QIB74489.1"/>
    <property type="molecule type" value="Genomic_DNA"/>
</dbReference>
<evidence type="ECO:0000256" key="1">
    <source>
        <dbReference type="SAM" id="Phobius"/>
    </source>
</evidence>
<accession>A0A6C0UKW9</accession>
<sequence length="89" mass="10141">MQSDLASRFNEFFGKEEFNHPVLVATFQTTLSVVGILFSYLYIRPAISLNMDSPAELITLLFTVVVGVCLFQPILFLAMYMDENTFSYL</sequence>